<accession>A0A1W6N3T2</accession>
<feature type="compositionally biased region" description="Basic and acidic residues" evidence="1">
    <location>
        <begin position="70"/>
        <end position="98"/>
    </location>
</feature>
<dbReference type="Proteomes" id="UP000237351">
    <property type="component" value="Chromosome"/>
</dbReference>
<evidence type="ECO:0000313" key="3">
    <source>
        <dbReference type="Proteomes" id="UP000237351"/>
    </source>
</evidence>
<feature type="region of interest" description="Disordered" evidence="1">
    <location>
        <begin position="70"/>
        <end position="141"/>
    </location>
</feature>
<gene>
    <name evidence="2" type="ORF">GQ61_03350</name>
</gene>
<evidence type="ECO:0000256" key="1">
    <source>
        <dbReference type="SAM" id="MobiDB-lite"/>
    </source>
</evidence>
<proteinExistence type="predicted"/>
<dbReference type="OrthoDB" id="9791432at2"/>
<reference evidence="2 3" key="1">
    <citation type="submission" date="2014-06" db="EMBL/GenBank/DDBJ databases">
        <title>The genome of the endonuclear symbiont Nucleicultrix amoebiphila.</title>
        <authorList>
            <person name="Schulz F."/>
            <person name="Horn M."/>
        </authorList>
    </citation>
    <scope>NUCLEOTIDE SEQUENCE [LARGE SCALE GENOMIC DNA]</scope>
    <source>
        <strain evidence="2 3">FS5</strain>
    </source>
</reference>
<dbReference type="AlphaFoldDB" id="A0A1W6N3T2"/>
<organism evidence="2 3">
    <name type="scientific">Candidatus Nucleicultrix amoebiphila FS5</name>
    <dbReference type="NCBI Taxonomy" id="1414854"/>
    <lineage>
        <taxon>Bacteria</taxon>
        <taxon>Pseudomonadati</taxon>
        <taxon>Pseudomonadota</taxon>
        <taxon>Alphaproteobacteria</taxon>
        <taxon>Holosporales</taxon>
        <taxon>Candidatus Nucleicultricaceae</taxon>
        <taxon>Candidatus Nucleicultrix</taxon>
    </lineage>
</organism>
<dbReference type="KEGG" id="naf:GQ61_03350"/>
<protein>
    <recommendedName>
        <fullName evidence="4">Magnesium transporter MgtE intracellular domain-containing protein</fullName>
    </recommendedName>
</protein>
<name>A0A1W6N3T2_9PROT</name>
<sequence length="280" mass="31191">MIKKLKPNLSLINLIKPLTDKVLHARIRVLPIVIFTCCMLLTVKLNLLREHFEVSSSVIGISTVVAEEEKLAASEVKPETRDEEDKGKPGKPSQKEGSTEISAKNDPQQEKDKNSMISAKAEGSKKDNEPPSTKISDLDPSKLSSEKYSLLKQASESDQVAKTDETAKVKETALEAVESRIKKRLAEMGEDKKTLENYLKKTDEKRDEQLVRLVKMAENMDAKQAAKILEGVEFPILLDLMEKIKEAKGSAILSKMDPEKASFLMSELAKRGKTLNKDKA</sequence>
<keyword evidence="3" id="KW-1185">Reference proteome</keyword>
<evidence type="ECO:0008006" key="4">
    <source>
        <dbReference type="Google" id="ProtNLM"/>
    </source>
</evidence>
<dbReference type="EMBL" id="CP008743">
    <property type="protein sequence ID" value="ARN84515.1"/>
    <property type="molecule type" value="Genomic_DNA"/>
</dbReference>
<evidence type="ECO:0000313" key="2">
    <source>
        <dbReference type="EMBL" id="ARN84515.1"/>
    </source>
</evidence>
<dbReference type="STRING" id="1414854.GQ61_03350"/>
<dbReference type="RefSeq" id="WP_085783938.1">
    <property type="nucleotide sequence ID" value="NZ_CP008743.1"/>
</dbReference>